<evidence type="ECO:0000313" key="5">
    <source>
        <dbReference type="EMBL" id="GAD52725.1"/>
    </source>
</evidence>
<dbReference type="AlphaFoldDB" id="U2YUM7"/>
<dbReference type="InterPro" id="IPR011206">
    <property type="entry name" value="Citrate_lyase_beta/mcl1/mcl2"/>
</dbReference>
<dbReference type="OrthoDB" id="9170at2157"/>
<reference evidence="5 6" key="1">
    <citation type="submission" date="2013-09" db="EMBL/GenBank/DDBJ databases">
        <title>Whole genome sequencing of Halarchaeum acidiphilum strain MH1-52-1.</title>
        <authorList>
            <person name="Shimane Y."/>
            <person name="Minegishi H."/>
            <person name="Nishi S."/>
            <person name="Echigo A."/>
            <person name="Shuto A."/>
            <person name="Konishi M."/>
            <person name="Ito T."/>
            <person name="Ohkuma M."/>
            <person name="Ohta Y."/>
            <person name="Nagano Y."/>
            <person name="Tsubouchi T."/>
            <person name="Mori K."/>
            <person name="Usui K."/>
            <person name="Kamekura M."/>
            <person name="Usami R."/>
            <person name="Takaki Y."/>
            <person name="Hatada Y."/>
        </authorList>
    </citation>
    <scope>NUCLEOTIDE SEQUENCE [LARGE SCALE GENOMIC DNA]</scope>
    <source>
        <strain evidence="5 6">JCM 16109</strain>
    </source>
</reference>
<keyword evidence="2" id="KW-0479">Metal-binding</keyword>
<dbReference type="InterPro" id="IPR005000">
    <property type="entry name" value="Aldolase/citrate-lyase_domain"/>
</dbReference>
<comment type="caution">
    <text evidence="5">The sequence shown here is derived from an EMBL/GenBank/DDBJ whole genome shotgun (WGS) entry which is preliminary data.</text>
</comment>
<dbReference type="InterPro" id="IPR040442">
    <property type="entry name" value="Pyrv_kinase-like_dom_sf"/>
</dbReference>
<evidence type="ECO:0000256" key="3">
    <source>
        <dbReference type="ARBA" id="ARBA00022842"/>
    </source>
</evidence>
<dbReference type="InterPro" id="IPR015813">
    <property type="entry name" value="Pyrv/PenolPyrv_kinase-like_dom"/>
</dbReference>
<keyword evidence="3" id="KW-0460">Magnesium</keyword>
<name>U2YUM7_9EURY</name>
<dbReference type="GO" id="GO:0016829">
    <property type="term" value="F:lyase activity"/>
    <property type="evidence" value="ECO:0007669"/>
    <property type="project" value="UniProtKB-KW"/>
</dbReference>
<evidence type="ECO:0000256" key="2">
    <source>
        <dbReference type="ARBA" id="ARBA00022723"/>
    </source>
</evidence>
<dbReference type="RefSeq" id="WP_020221941.1">
    <property type="nucleotide sequence ID" value="NZ_BANO01000125.1"/>
</dbReference>
<dbReference type="GO" id="GO:0006107">
    <property type="term" value="P:oxaloacetate metabolic process"/>
    <property type="evidence" value="ECO:0007669"/>
    <property type="project" value="TreeGrafter"/>
</dbReference>
<proteinExistence type="predicted"/>
<keyword evidence="5" id="KW-0456">Lyase</keyword>
<evidence type="ECO:0000259" key="4">
    <source>
        <dbReference type="Pfam" id="PF03328"/>
    </source>
</evidence>
<dbReference type="PANTHER" id="PTHR32308">
    <property type="entry name" value="LYASE BETA SUBUNIT, PUTATIVE (AFU_ORTHOLOGUE AFUA_4G13030)-RELATED"/>
    <property type="match status" value="1"/>
</dbReference>
<dbReference type="GO" id="GO:0000287">
    <property type="term" value="F:magnesium ion binding"/>
    <property type="evidence" value="ECO:0007669"/>
    <property type="project" value="TreeGrafter"/>
</dbReference>
<keyword evidence="6" id="KW-1185">Reference proteome</keyword>
<dbReference type="SUPFAM" id="SSF51621">
    <property type="entry name" value="Phosphoenolpyruvate/pyruvate domain"/>
    <property type="match status" value="1"/>
</dbReference>
<sequence>MEFGIDYLLRSQLATPANSTQMIDDALESDADQVFFDLEDSLHASEKADARASLVEAVRTREWGETPLSYRINSVRTRWWYEDVIEVVTAVGTEIESLIVPKVREPADLRTVETLLESVETNAGLEPGGIDLLVQVEDAAGMGNVEEIVHATDRLGAVIFGPGDYSASIESKGHVLGADSDYPGHYWHYPLSRISHAAASVDVPAIDGLYTNVEDVEGFRESCRYARMLGFDGKWVIHPAQTAAANELFAPADEEVDRARTVIETYETAAPGEVPTEDGRVVDEETVEMARHILRKAELAGVDPSR</sequence>
<feature type="domain" description="HpcH/HpaI aldolase/citrate lyase" evidence="4">
    <location>
        <begin position="13"/>
        <end position="239"/>
    </location>
</feature>
<dbReference type="eggNOG" id="arCOG00760">
    <property type="taxonomic scope" value="Archaea"/>
</dbReference>
<dbReference type="Pfam" id="PF03328">
    <property type="entry name" value="HpcH_HpaI"/>
    <property type="match status" value="1"/>
</dbReference>
<organism evidence="5 6">
    <name type="scientific">Halarchaeum acidiphilum MH1-52-1</name>
    <dbReference type="NCBI Taxonomy" id="1261545"/>
    <lineage>
        <taxon>Archaea</taxon>
        <taxon>Methanobacteriati</taxon>
        <taxon>Methanobacteriota</taxon>
        <taxon>Stenosarchaea group</taxon>
        <taxon>Halobacteria</taxon>
        <taxon>Halobacteriales</taxon>
        <taxon>Halobacteriaceae</taxon>
    </lineage>
</organism>
<evidence type="ECO:0000256" key="1">
    <source>
        <dbReference type="ARBA" id="ARBA00001946"/>
    </source>
</evidence>
<dbReference type="EMBL" id="BATA01000032">
    <property type="protein sequence ID" value="GAD52725.1"/>
    <property type="molecule type" value="Genomic_DNA"/>
</dbReference>
<accession>U2YUM7</accession>
<gene>
    <name evidence="5" type="ORF">MBEHAL_1485</name>
</gene>
<dbReference type="Proteomes" id="UP000016986">
    <property type="component" value="Unassembled WGS sequence"/>
</dbReference>
<dbReference type="Gene3D" id="3.20.20.60">
    <property type="entry name" value="Phosphoenolpyruvate-binding domains"/>
    <property type="match status" value="1"/>
</dbReference>
<dbReference type="PANTHER" id="PTHR32308:SF0">
    <property type="entry name" value="HPCH_HPAI ALDOLASE_CITRATE LYASE DOMAIN-CONTAINING PROTEIN"/>
    <property type="match status" value="1"/>
</dbReference>
<comment type="cofactor">
    <cofactor evidence="1">
        <name>Mg(2+)</name>
        <dbReference type="ChEBI" id="CHEBI:18420"/>
    </cofactor>
</comment>
<protein>
    <submittedName>
        <fullName evidence="5">HpcH/HpaI aldolase/citrate lyase family</fullName>
    </submittedName>
</protein>
<evidence type="ECO:0000313" key="6">
    <source>
        <dbReference type="Proteomes" id="UP000016986"/>
    </source>
</evidence>
<dbReference type="PIRSF" id="PIRSF015582">
    <property type="entry name" value="Cit_lyase_B"/>
    <property type="match status" value="1"/>
</dbReference>